<dbReference type="EMBL" id="CADEHS020000645">
    <property type="protein sequence ID" value="CAG9956129.1"/>
    <property type="molecule type" value="Genomic_DNA"/>
</dbReference>
<name>A0ACA9URP3_BIOOC</name>
<sequence length="161" mass="17063">MSAKERKERDATQVQRLRSLNQRFNILQAGKLGLGRVPDLEGIPVVADEILEVRRHGSAVDLGSGPRLAHALGDVEDDAGEALLVDPDLLVVRDLSDFAGQHLAVSPALAEICESEGGVLPHVCEVLGQVGDDCAAVQRGTFELGHVSRLTVGLSSGLRDS</sequence>
<protein>
    <submittedName>
        <fullName evidence="1">Uncharacterized protein</fullName>
    </submittedName>
</protein>
<reference evidence="1" key="1">
    <citation type="submission" date="2020-04" db="EMBL/GenBank/DDBJ databases">
        <authorList>
            <person name="Broberg M."/>
        </authorList>
    </citation>
    <scope>NUCLEOTIDE SEQUENCE</scope>
</reference>
<proteinExistence type="predicted"/>
<gene>
    <name evidence="1" type="ORF">CRV2_00008033</name>
</gene>
<keyword evidence="2" id="KW-1185">Reference proteome</keyword>
<accession>A0ACA9URP3</accession>
<comment type="caution">
    <text evidence="1">The sequence shown here is derived from an EMBL/GenBank/DDBJ whole genome shotgun (WGS) entry which is preliminary data.</text>
</comment>
<organism evidence="1 2">
    <name type="scientific">Clonostachys rosea f. rosea IK726</name>
    <dbReference type="NCBI Taxonomy" id="1349383"/>
    <lineage>
        <taxon>Eukaryota</taxon>
        <taxon>Fungi</taxon>
        <taxon>Dikarya</taxon>
        <taxon>Ascomycota</taxon>
        <taxon>Pezizomycotina</taxon>
        <taxon>Sordariomycetes</taxon>
        <taxon>Hypocreomycetidae</taxon>
        <taxon>Hypocreales</taxon>
        <taxon>Bionectriaceae</taxon>
        <taxon>Clonostachys</taxon>
    </lineage>
</organism>
<dbReference type="Proteomes" id="UP000836387">
    <property type="component" value="Unassembled WGS sequence"/>
</dbReference>
<reference evidence="1" key="2">
    <citation type="submission" date="2021-10" db="EMBL/GenBank/DDBJ databases">
        <authorList>
            <person name="Piombo E."/>
        </authorList>
    </citation>
    <scope>NUCLEOTIDE SEQUENCE</scope>
</reference>
<evidence type="ECO:0000313" key="1">
    <source>
        <dbReference type="EMBL" id="CAG9956129.1"/>
    </source>
</evidence>
<evidence type="ECO:0000313" key="2">
    <source>
        <dbReference type="Proteomes" id="UP000836387"/>
    </source>
</evidence>